<evidence type="ECO:0000313" key="1">
    <source>
        <dbReference type="EMBL" id="ACR35317.1"/>
    </source>
</evidence>
<reference evidence="1" key="2">
    <citation type="submission" date="2012-06" db="EMBL/GenBank/DDBJ databases">
        <authorList>
            <person name="Yu Y."/>
            <person name="Currie J."/>
            <person name="Lomeli R."/>
            <person name="Angelova A."/>
            <person name="Collura K."/>
            <person name="Wissotski M."/>
            <person name="Campos D."/>
            <person name="Kudrna D."/>
            <person name="Golser W."/>
            <person name="Ashely E."/>
            <person name="Descour A."/>
            <person name="Fernandes J."/>
            <person name="Soderlund C."/>
            <person name="Walbot V."/>
        </authorList>
    </citation>
    <scope>NUCLEOTIDE SEQUENCE</scope>
    <source>
        <strain evidence="1">B73</strain>
    </source>
</reference>
<organism evidence="1">
    <name type="scientific">Zea mays</name>
    <name type="common">Maize</name>
    <dbReference type="NCBI Taxonomy" id="4577"/>
    <lineage>
        <taxon>Eukaryota</taxon>
        <taxon>Viridiplantae</taxon>
        <taxon>Streptophyta</taxon>
        <taxon>Embryophyta</taxon>
        <taxon>Tracheophyta</taxon>
        <taxon>Spermatophyta</taxon>
        <taxon>Magnoliopsida</taxon>
        <taxon>Liliopsida</taxon>
        <taxon>Poales</taxon>
        <taxon>Poaceae</taxon>
        <taxon>PACMAD clade</taxon>
        <taxon>Panicoideae</taxon>
        <taxon>Andropogonodae</taxon>
        <taxon>Andropogoneae</taxon>
        <taxon>Tripsacinae</taxon>
        <taxon>Zea</taxon>
    </lineage>
</organism>
<dbReference type="AntiFam" id="ANF00072">
    <property type="entry name" value="Shadow ORF (opposite TypA)"/>
</dbReference>
<proteinExistence type="evidence at transcript level"/>
<dbReference type="AlphaFoldDB" id="C4J2B7"/>
<reference evidence="1" key="1">
    <citation type="journal article" date="2009" name="PLoS Genet.">
        <title>Sequencing, mapping, and analysis of 27,455 maize full-length cDNAs.</title>
        <authorList>
            <person name="Soderlund C."/>
            <person name="Descour A."/>
            <person name="Kudrna D."/>
            <person name="Bomhoff M."/>
            <person name="Boyd L."/>
            <person name="Currie J."/>
            <person name="Angelova A."/>
            <person name="Collura K."/>
            <person name="Wissotski M."/>
            <person name="Ashley E."/>
            <person name="Morrow D."/>
            <person name="Fernandes J."/>
            <person name="Walbot V."/>
            <person name="Yu Y."/>
        </authorList>
    </citation>
    <scope>NUCLEOTIDE SEQUENCE</scope>
    <source>
        <strain evidence="1">B73</strain>
    </source>
</reference>
<dbReference type="EMBL" id="BT084964">
    <property type="protein sequence ID" value="ACR35317.1"/>
    <property type="molecule type" value="mRNA"/>
</dbReference>
<protein>
    <submittedName>
        <fullName evidence="1">Uncharacterized protein</fullName>
    </submittedName>
</protein>
<accession>C4J2B7</accession>
<sequence>MFTGLAILGDTSLKTTSGGVNDKDSTVSLGGTSDHVLDEVTVSRGINDRAVVLGGLKLPQSDINGDTSLTLSLELVEHPRVLEGPLVHFSSLLLKPLDHTLVNASKLVDQVSCGGRLARVNVANNHNVDVGLLFTHGWR</sequence>
<name>C4J2B7_MAIZE</name>